<dbReference type="EMBL" id="ML987206">
    <property type="protein sequence ID" value="KAF2243145.1"/>
    <property type="molecule type" value="Genomic_DNA"/>
</dbReference>
<dbReference type="Proteomes" id="UP000800094">
    <property type="component" value="Unassembled WGS sequence"/>
</dbReference>
<dbReference type="OrthoDB" id="194358at2759"/>
<dbReference type="AlphaFoldDB" id="A0A6A6HY54"/>
<dbReference type="RefSeq" id="XP_033678149.1">
    <property type="nucleotide sequence ID" value="XM_033819598.1"/>
</dbReference>
<dbReference type="InterPro" id="IPR027417">
    <property type="entry name" value="P-loop_NTPase"/>
</dbReference>
<reference evidence="1" key="1">
    <citation type="journal article" date="2020" name="Stud. Mycol.">
        <title>101 Dothideomycetes genomes: a test case for predicting lifestyles and emergence of pathogens.</title>
        <authorList>
            <person name="Haridas S."/>
            <person name="Albert R."/>
            <person name="Binder M."/>
            <person name="Bloem J."/>
            <person name="Labutti K."/>
            <person name="Salamov A."/>
            <person name="Andreopoulos B."/>
            <person name="Baker S."/>
            <person name="Barry K."/>
            <person name="Bills G."/>
            <person name="Bluhm B."/>
            <person name="Cannon C."/>
            <person name="Castanera R."/>
            <person name="Culley D."/>
            <person name="Daum C."/>
            <person name="Ezra D."/>
            <person name="Gonzalez J."/>
            <person name="Henrissat B."/>
            <person name="Kuo A."/>
            <person name="Liang C."/>
            <person name="Lipzen A."/>
            <person name="Lutzoni F."/>
            <person name="Magnuson J."/>
            <person name="Mondo S."/>
            <person name="Nolan M."/>
            <person name="Ohm R."/>
            <person name="Pangilinan J."/>
            <person name="Park H.-J."/>
            <person name="Ramirez L."/>
            <person name="Alfaro M."/>
            <person name="Sun H."/>
            <person name="Tritt A."/>
            <person name="Yoshinaga Y."/>
            <person name="Zwiers L.-H."/>
            <person name="Turgeon B."/>
            <person name="Goodwin S."/>
            <person name="Spatafora J."/>
            <person name="Crous P."/>
            <person name="Grigoriev I."/>
        </authorList>
    </citation>
    <scope>NUCLEOTIDE SEQUENCE</scope>
    <source>
        <strain evidence="1">CBS 122368</strain>
    </source>
</reference>
<organism evidence="1 2">
    <name type="scientific">Trematosphaeria pertusa</name>
    <dbReference type="NCBI Taxonomy" id="390896"/>
    <lineage>
        <taxon>Eukaryota</taxon>
        <taxon>Fungi</taxon>
        <taxon>Dikarya</taxon>
        <taxon>Ascomycota</taxon>
        <taxon>Pezizomycotina</taxon>
        <taxon>Dothideomycetes</taxon>
        <taxon>Pleosporomycetidae</taxon>
        <taxon>Pleosporales</taxon>
        <taxon>Massarineae</taxon>
        <taxon>Trematosphaeriaceae</taxon>
        <taxon>Trematosphaeria</taxon>
    </lineage>
</organism>
<sequence>MAPQTPGTCGMSACTGPRRRVWYCVGCSCWLCENCWPAYPPHSGGRRGRDGLEHEKTHYHVVKKLEDILTSCPTPAAIEEFHSRDLDTTWFGIRRDNNDRCLLADYDTYSALMGQSLPSGGTRIPQLVSFIGQTNAGKSTLIKMLIHLSEMNEDADETARFPSPVVGSTIQTHMPTSADVHLYADPKTYYDRTPLLYADCEGFDGGGKPPVGTIENRVSMVSTEASLSRLTPGRTRILKWADTRERRNREFVVRQLYPRILYTFSDVVVFVLRNAKYDGSRLPLTPGADILVYRTFESTVLRPLLEWGAASLEKSINQPTLPHAIIVLNSTDLGVPDDEWDIRSATRNLLEANRECLDLDNGHPFFAQLANEWRAKGKCIGTILELIQCYYSTFKVVRIPVKGRFQLMHNQVRKLRGVIADSCDSSFKTKRPNNRLECFRAQTSSICICSQRSVILPIPWISRSTSWRSLCRTIRFQITSVAIYCSSLSPCNHMGVAGKARGFSKSFPTSSLLP</sequence>
<gene>
    <name evidence="1" type="ORF">BU26DRAFT_127396</name>
</gene>
<name>A0A6A6HY54_9PLEO</name>
<dbReference type="GeneID" id="54572928"/>
<dbReference type="SUPFAM" id="SSF52540">
    <property type="entry name" value="P-loop containing nucleoside triphosphate hydrolases"/>
    <property type="match status" value="1"/>
</dbReference>
<keyword evidence="2" id="KW-1185">Reference proteome</keyword>
<proteinExistence type="predicted"/>
<evidence type="ECO:0000313" key="2">
    <source>
        <dbReference type="Proteomes" id="UP000800094"/>
    </source>
</evidence>
<accession>A0A6A6HY54</accession>
<protein>
    <submittedName>
        <fullName evidence="1">Uncharacterized protein</fullName>
    </submittedName>
</protein>
<evidence type="ECO:0000313" key="1">
    <source>
        <dbReference type="EMBL" id="KAF2243145.1"/>
    </source>
</evidence>